<accession>A0A078AMQ9</accession>
<dbReference type="InterPro" id="IPR052064">
    <property type="entry name" value="Mito_IMP1_subunit"/>
</dbReference>
<name>A0A078AMQ9_STYLE</name>
<dbReference type="Pfam" id="PF10502">
    <property type="entry name" value="Peptidase_S26"/>
    <property type="match status" value="1"/>
</dbReference>
<evidence type="ECO:0000256" key="2">
    <source>
        <dbReference type="ARBA" id="ARBA00022792"/>
    </source>
</evidence>
<dbReference type="InterPro" id="IPR036286">
    <property type="entry name" value="LexA/Signal_pep-like_sf"/>
</dbReference>
<dbReference type="GO" id="GO:0006627">
    <property type="term" value="P:protein processing involved in protein targeting to mitochondrion"/>
    <property type="evidence" value="ECO:0007669"/>
    <property type="project" value="TreeGrafter"/>
</dbReference>
<evidence type="ECO:0000259" key="8">
    <source>
        <dbReference type="Pfam" id="PF10502"/>
    </source>
</evidence>
<dbReference type="GO" id="GO:0042720">
    <property type="term" value="C:mitochondrial inner membrane peptidase complex"/>
    <property type="evidence" value="ECO:0007669"/>
    <property type="project" value="TreeGrafter"/>
</dbReference>
<dbReference type="InParanoid" id="A0A078AMQ9"/>
<evidence type="ECO:0000256" key="7">
    <source>
        <dbReference type="PIRSR" id="PIRSR600223-1"/>
    </source>
</evidence>
<dbReference type="OrthoDB" id="308440at2759"/>
<gene>
    <name evidence="9" type="primary">Contig19160.g20318</name>
    <name evidence="9" type="ORF">STYLEM_12728</name>
</gene>
<protein>
    <submittedName>
        <fullName evidence="9">Mitochondrial inner membrane protease subunit 1</fullName>
    </submittedName>
</protein>
<comment type="subcellular location">
    <subcellularLocation>
        <location evidence="1">Mitochondrion inner membrane</location>
    </subcellularLocation>
</comment>
<feature type="active site" evidence="7">
    <location>
        <position position="57"/>
    </location>
</feature>
<evidence type="ECO:0000256" key="4">
    <source>
        <dbReference type="ARBA" id="ARBA00023128"/>
    </source>
</evidence>
<sequence>MWKIVGVNGPSMLPNIDSNNSILFLDCFTTNFLRKPRIGDVIVAQNPLKPRGATVVKRVLYVEGEIAEFFDIRTQRNEKVIIPPNHIWVEGDNPNNSRDSRHYGPISLELVQGIVRFKLWPFNQFGQSLRVKI</sequence>
<keyword evidence="5" id="KW-0472">Membrane</keyword>
<proteinExistence type="inferred from homology"/>
<keyword evidence="9" id="KW-0645">Protease</keyword>
<dbReference type="InterPro" id="IPR019533">
    <property type="entry name" value="Peptidase_S26"/>
</dbReference>
<evidence type="ECO:0000256" key="5">
    <source>
        <dbReference type="ARBA" id="ARBA00023136"/>
    </source>
</evidence>
<evidence type="ECO:0000256" key="3">
    <source>
        <dbReference type="ARBA" id="ARBA00022801"/>
    </source>
</evidence>
<dbReference type="PANTHER" id="PTHR12383">
    <property type="entry name" value="PROTEASE FAMILY S26 MITOCHONDRIAL INNER MEMBRANE PROTEASE-RELATED"/>
    <property type="match status" value="1"/>
</dbReference>
<keyword evidence="3" id="KW-0378">Hydrolase</keyword>
<dbReference type="AlphaFoldDB" id="A0A078AMQ9"/>
<dbReference type="SUPFAM" id="SSF51306">
    <property type="entry name" value="LexA/Signal peptidase"/>
    <property type="match status" value="1"/>
</dbReference>
<evidence type="ECO:0000313" key="10">
    <source>
        <dbReference type="Proteomes" id="UP000039865"/>
    </source>
</evidence>
<dbReference type="GO" id="GO:0004252">
    <property type="term" value="F:serine-type endopeptidase activity"/>
    <property type="evidence" value="ECO:0007669"/>
    <property type="project" value="InterPro"/>
</dbReference>
<dbReference type="EMBL" id="CCKQ01012076">
    <property type="protein sequence ID" value="CDW83680.1"/>
    <property type="molecule type" value="Genomic_DNA"/>
</dbReference>
<dbReference type="Gene3D" id="2.10.109.10">
    <property type="entry name" value="Umud Fragment, subunit A"/>
    <property type="match status" value="1"/>
</dbReference>
<dbReference type="PRINTS" id="PR00727">
    <property type="entry name" value="LEADERPTASE"/>
</dbReference>
<dbReference type="CDD" id="cd06530">
    <property type="entry name" value="S26_SPase_I"/>
    <property type="match status" value="1"/>
</dbReference>
<keyword evidence="4" id="KW-0496">Mitochondrion</keyword>
<keyword evidence="2" id="KW-0999">Mitochondrion inner membrane</keyword>
<dbReference type="PANTHER" id="PTHR12383:SF16">
    <property type="entry name" value="MITOCHONDRIAL INNER MEMBRANE PROTEASE SUBUNIT 1"/>
    <property type="match status" value="1"/>
</dbReference>
<keyword evidence="10" id="KW-1185">Reference proteome</keyword>
<comment type="similarity">
    <text evidence="6">Belongs to the peptidase S26 family. IMP1 subfamily.</text>
</comment>
<dbReference type="GO" id="GO:0006465">
    <property type="term" value="P:signal peptide processing"/>
    <property type="evidence" value="ECO:0007669"/>
    <property type="project" value="InterPro"/>
</dbReference>
<reference evidence="9 10" key="1">
    <citation type="submission" date="2014-06" db="EMBL/GenBank/DDBJ databases">
        <authorList>
            <person name="Swart Estienne"/>
        </authorList>
    </citation>
    <scope>NUCLEOTIDE SEQUENCE [LARGE SCALE GENOMIC DNA]</scope>
    <source>
        <strain evidence="9 10">130c</strain>
    </source>
</reference>
<dbReference type="InterPro" id="IPR000223">
    <property type="entry name" value="Pept_S26A_signal_pept_1"/>
</dbReference>
<feature type="active site" evidence="7">
    <location>
        <position position="11"/>
    </location>
</feature>
<dbReference type="OMA" id="LCKGPSM"/>
<dbReference type="Proteomes" id="UP000039865">
    <property type="component" value="Unassembled WGS sequence"/>
</dbReference>
<evidence type="ECO:0000256" key="6">
    <source>
        <dbReference type="ARBA" id="ARBA00038445"/>
    </source>
</evidence>
<feature type="domain" description="Peptidase S26" evidence="8">
    <location>
        <begin position="74"/>
        <end position="120"/>
    </location>
</feature>
<organism evidence="9 10">
    <name type="scientific">Stylonychia lemnae</name>
    <name type="common">Ciliate</name>
    <dbReference type="NCBI Taxonomy" id="5949"/>
    <lineage>
        <taxon>Eukaryota</taxon>
        <taxon>Sar</taxon>
        <taxon>Alveolata</taxon>
        <taxon>Ciliophora</taxon>
        <taxon>Intramacronucleata</taxon>
        <taxon>Spirotrichea</taxon>
        <taxon>Stichotrichia</taxon>
        <taxon>Sporadotrichida</taxon>
        <taxon>Oxytrichidae</taxon>
        <taxon>Stylonychinae</taxon>
        <taxon>Stylonychia</taxon>
    </lineage>
</organism>
<evidence type="ECO:0000256" key="1">
    <source>
        <dbReference type="ARBA" id="ARBA00004273"/>
    </source>
</evidence>
<evidence type="ECO:0000313" key="9">
    <source>
        <dbReference type="EMBL" id="CDW83680.1"/>
    </source>
</evidence>